<dbReference type="InterPro" id="IPR026349">
    <property type="entry name" value="CHP04255"/>
</dbReference>
<dbReference type="EMBL" id="JAAABI010000002">
    <property type="protein sequence ID" value="NAY91712.1"/>
    <property type="molecule type" value="Genomic_DNA"/>
</dbReference>
<accession>A0A964TBB7</accession>
<dbReference type="NCBIfam" id="TIGR04255">
    <property type="entry name" value="sporadTIGR04255"/>
    <property type="match status" value="1"/>
</dbReference>
<keyword evidence="2" id="KW-1185">Reference proteome</keyword>
<dbReference type="Proteomes" id="UP000667650">
    <property type="component" value="Unassembled WGS sequence"/>
</dbReference>
<organism evidence="1 2">
    <name type="scientific">Flagellimonas ochracea</name>
    <dbReference type="NCBI Taxonomy" id="2696472"/>
    <lineage>
        <taxon>Bacteria</taxon>
        <taxon>Pseudomonadati</taxon>
        <taxon>Bacteroidota</taxon>
        <taxon>Flavobacteriia</taxon>
        <taxon>Flavobacteriales</taxon>
        <taxon>Flavobacteriaceae</taxon>
        <taxon>Flagellimonas</taxon>
    </lineage>
</organism>
<dbReference type="RefSeq" id="WP_166523120.1">
    <property type="nucleotide sequence ID" value="NZ_JAAABI010000002.1"/>
</dbReference>
<protein>
    <submittedName>
        <fullName evidence="1">TIGR04255 family protein</fullName>
    </submittedName>
</protein>
<sequence>MRYNNAPIKEAIFDIRIDKLENGSLENLEKFHERIIKDYPEKKKQISFVGKIQLKDGVKVKDETDSHMKGYVFSSKDSKTQVQVKIDGFTLNRISSYESWDKFSSEAMRIWKMYQRSFGPLNITRIAVRYINRIEIPLPLDKFQDYIINMPPIPRNLPQSFEGFFMQIQVPGSGNGTSVILNETIEKPTKSHLPFILDIDVFRIGELSMETKDLKEAFEQLRVIKNNTFESCITDKTRELFN</sequence>
<comment type="caution">
    <text evidence="1">The sequence shown here is derived from an EMBL/GenBank/DDBJ whole genome shotgun (WGS) entry which is preliminary data.</text>
</comment>
<name>A0A964TBB7_9FLAO</name>
<proteinExistence type="predicted"/>
<evidence type="ECO:0000313" key="1">
    <source>
        <dbReference type="EMBL" id="NAY91712.1"/>
    </source>
</evidence>
<evidence type="ECO:0000313" key="2">
    <source>
        <dbReference type="Proteomes" id="UP000667650"/>
    </source>
</evidence>
<dbReference type="AlphaFoldDB" id="A0A964TBB7"/>
<reference evidence="1" key="1">
    <citation type="submission" date="2020-01" db="EMBL/GenBank/DDBJ databases">
        <title>Muricauda ochracea sp. nov., isolated from a tidal flat of Garorim bay in Korea.</title>
        <authorList>
            <person name="Kim D."/>
            <person name="Yoo Y."/>
            <person name="Kim J.-J."/>
        </authorList>
    </citation>
    <scope>NUCLEOTIDE SEQUENCE</scope>
    <source>
        <strain evidence="1">JGD-17</strain>
    </source>
</reference>
<gene>
    <name evidence="1" type="ORF">GTQ34_07275</name>
</gene>